<dbReference type="Proteomes" id="UP001231189">
    <property type="component" value="Unassembled WGS sequence"/>
</dbReference>
<feature type="region of interest" description="Disordered" evidence="1">
    <location>
        <begin position="661"/>
        <end position="687"/>
    </location>
</feature>
<gene>
    <name evidence="3" type="ORF">QYE76_019759</name>
</gene>
<accession>A0AAD8R4M4</accession>
<organism evidence="3 4">
    <name type="scientific">Lolium multiflorum</name>
    <name type="common">Italian ryegrass</name>
    <name type="synonym">Lolium perenne subsp. multiflorum</name>
    <dbReference type="NCBI Taxonomy" id="4521"/>
    <lineage>
        <taxon>Eukaryota</taxon>
        <taxon>Viridiplantae</taxon>
        <taxon>Streptophyta</taxon>
        <taxon>Embryophyta</taxon>
        <taxon>Tracheophyta</taxon>
        <taxon>Spermatophyta</taxon>
        <taxon>Magnoliopsida</taxon>
        <taxon>Liliopsida</taxon>
        <taxon>Poales</taxon>
        <taxon>Poaceae</taxon>
        <taxon>BOP clade</taxon>
        <taxon>Pooideae</taxon>
        <taxon>Poodae</taxon>
        <taxon>Poeae</taxon>
        <taxon>Poeae Chloroplast Group 2 (Poeae type)</taxon>
        <taxon>Loliodinae</taxon>
        <taxon>Loliinae</taxon>
        <taxon>Lolium</taxon>
    </lineage>
</organism>
<dbReference type="AlphaFoldDB" id="A0AAD8R4M4"/>
<sequence>MSATKLTESVGSDRVGEIDGMAPDNYPVELGAEASASAESRKEVGIDTMFDHLAIDESEFDDFVIEEDEDITEASTRWMAVARFLCGKKFSHEALLQQMQIAWNPAREINMRPVGENRFVIQCFCLGDWEKWHATFVYGEPRTDQRYHMWDAMCDLKASSTLPWFVVGDFNEALWQHEHLSASPRPEGQMAAFREAPMVCELKDLGFQGLTFTYDNRRRGNANVKVRLDRAVADDQWRDLFSDATVAHLVTPCSDHCPLLISLARESQIGQSRKYKRYEIMWEREHALPDIISSAWEEVGQKSDLGDINNALQKYRPNPPELPLEKKIPIFFFAEPPPRPQLPSSQRQPPARPEPPPLTRSPNRPRHHRLRTSAAVPRRAKSRSSSNRRITHALPAAFPCTANSRGPPSTLRAPAPSARPAKHTRAPRSRKATRPHGRFRAGPPPCCPHTPSRSTRSSAQPPDPHRQHAHACSKPHAAQLLDPLPSPHAQLHLIQFPSSIPLHRTAKPAPNRCSDIDDAIAMEMSDSTICEMSDSTICEMSESTIHELECLHLEDMSDTPSSMDDETPIMEKMYMVHEDDAITPCFLEDEHGGHMEPTTSTTPTSNESDDKATHSHARGTIGTIFRSNHVNIASEMAEEPIKYEDLPAEHKKKYDELKATLKPISSALSRKPVRTGSSSKGSNPKVR</sequence>
<evidence type="ECO:0000259" key="2">
    <source>
        <dbReference type="Pfam" id="PF03372"/>
    </source>
</evidence>
<name>A0AAD8R4M4_LOLMU</name>
<feature type="region of interest" description="Disordered" evidence="1">
    <location>
        <begin position="335"/>
        <end position="483"/>
    </location>
</feature>
<dbReference type="InterPro" id="IPR036691">
    <property type="entry name" value="Endo/exonu/phosph_ase_sf"/>
</dbReference>
<feature type="domain" description="Endonuclease/exonuclease/phosphatase" evidence="2">
    <location>
        <begin position="104"/>
        <end position="256"/>
    </location>
</feature>
<protein>
    <recommendedName>
        <fullName evidence="2">Endonuclease/exonuclease/phosphatase domain-containing protein</fullName>
    </recommendedName>
</protein>
<dbReference type="InterPro" id="IPR005135">
    <property type="entry name" value="Endo/exonuclease/phosphatase"/>
</dbReference>
<evidence type="ECO:0000256" key="1">
    <source>
        <dbReference type="SAM" id="MobiDB-lite"/>
    </source>
</evidence>
<dbReference type="SUPFAM" id="SSF56219">
    <property type="entry name" value="DNase I-like"/>
    <property type="match status" value="1"/>
</dbReference>
<keyword evidence="4" id="KW-1185">Reference proteome</keyword>
<dbReference type="GO" id="GO:0003824">
    <property type="term" value="F:catalytic activity"/>
    <property type="evidence" value="ECO:0007669"/>
    <property type="project" value="InterPro"/>
</dbReference>
<feature type="compositionally biased region" description="Polar residues" evidence="1">
    <location>
        <begin position="1"/>
        <end position="10"/>
    </location>
</feature>
<proteinExistence type="predicted"/>
<feature type="region of interest" description="Disordered" evidence="1">
    <location>
        <begin position="1"/>
        <end position="22"/>
    </location>
</feature>
<evidence type="ECO:0000313" key="3">
    <source>
        <dbReference type="EMBL" id="KAK1614242.1"/>
    </source>
</evidence>
<comment type="caution">
    <text evidence="3">The sequence shown here is derived from an EMBL/GenBank/DDBJ whole genome shotgun (WGS) entry which is preliminary data.</text>
</comment>
<feature type="compositionally biased region" description="Polar residues" evidence="1">
    <location>
        <begin position="451"/>
        <end position="460"/>
    </location>
</feature>
<feature type="compositionally biased region" description="Polar residues" evidence="1">
    <location>
        <begin position="675"/>
        <end position="687"/>
    </location>
</feature>
<dbReference type="Gene3D" id="3.60.10.10">
    <property type="entry name" value="Endonuclease/exonuclease/phosphatase"/>
    <property type="match status" value="1"/>
</dbReference>
<feature type="region of interest" description="Disordered" evidence="1">
    <location>
        <begin position="588"/>
        <end position="623"/>
    </location>
</feature>
<feature type="compositionally biased region" description="Pro residues" evidence="1">
    <location>
        <begin position="350"/>
        <end position="359"/>
    </location>
</feature>
<evidence type="ECO:0000313" key="4">
    <source>
        <dbReference type="Proteomes" id="UP001231189"/>
    </source>
</evidence>
<dbReference type="EMBL" id="JAUUTY010000006">
    <property type="protein sequence ID" value="KAK1614242.1"/>
    <property type="molecule type" value="Genomic_DNA"/>
</dbReference>
<dbReference type="PANTHER" id="PTHR33710:SF83">
    <property type="entry name" value="ENDONUCLEASE_EXONUCLEASE_PHOSPHATASE DOMAIN-CONTAINING PROTEIN"/>
    <property type="match status" value="1"/>
</dbReference>
<feature type="compositionally biased region" description="Basic residues" evidence="1">
    <location>
        <begin position="420"/>
        <end position="439"/>
    </location>
</feature>
<dbReference type="Pfam" id="PF03372">
    <property type="entry name" value="Exo_endo_phos"/>
    <property type="match status" value="1"/>
</dbReference>
<dbReference type="PANTHER" id="PTHR33710">
    <property type="entry name" value="BNAC02G09200D PROTEIN"/>
    <property type="match status" value="1"/>
</dbReference>
<reference evidence="3" key="1">
    <citation type="submission" date="2023-07" db="EMBL/GenBank/DDBJ databases">
        <title>A chromosome-level genome assembly of Lolium multiflorum.</title>
        <authorList>
            <person name="Chen Y."/>
            <person name="Copetti D."/>
            <person name="Kolliker R."/>
            <person name="Studer B."/>
        </authorList>
    </citation>
    <scope>NUCLEOTIDE SEQUENCE</scope>
    <source>
        <strain evidence="3">02402/16</strain>
        <tissue evidence="3">Leaf</tissue>
    </source>
</reference>